<evidence type="ECO:0000259" key="4">
    <source>
        <dbReference type="PROSITE" id="PS50893"/>
    </source>
</evidence>
<evidence type="ECO:0000313" key="6">
    <source>
        <dbReference type="Proteomes" id="UP000034616"/>
    </source>
</evidence>
<dbReference type="PANTHER" id="PTHR24220:SF86">
    <property type="entry name" value="ABC TRANSPORTER ABCH.1"/>
    <property type="match status" value="1"/>
</dbReference>
<proteinExistence type="predicted"/>
<evidence type="ECO:0000256" key="1">
    <source>
        <dbReference type="ARBA" id="ARBA00022448"/>
    </source>
</evidence>
<evidence type="ECO:0000256" key="3">
    <source>
        <dbReference type="ARBA" id="ARBA00022840"/>
    </source>
</evidence>
<reference evidence="5 6" key="1">
    <citation type="journal article" date="2015" name="Nature">
        <title>rRNA introns, odd ribosomes, and small enigmatic genomes across a large radiation of phyla.</title>
        <authorList>
            <person name="Brown C.T."/>
            <person name="Hug L.A."/>
            <person name="Thomas B.C."/>
            <person name="Sharon I."/>
            <person name="Castelle C.J."/>
            <person name="Singh A."/>
            <person name="Wilkins M.J."/>
            <person name="Williams K.H."/>
            <person name="Banfield J.F."/>
        </authorList>
    </citation>
    <scope>NUCLEOTIDE SEQUENCE [LARGE SCALE GENOMIC DNA]</scope>
</reference>
<dbReference type="EMBL" id="LCAH01000001">
    <property type="protein sequence ID" value="KKR87769.1"/>
    <property type="molecule type" value="Genomic_DNA"/>
</dbReference>
<dbReference type="Proteomes" id="UP000034616">
    <property type="component" value="Unassembled WGS sequence"/>
</dbReference>
<dbReference type="PANTHER" id="PTHR24220">
    <property type="entry name" value="IMPORT ATP-BINDING PROTEIN"/>
    <property type="match status" value="1"/>
</dbReference>
<dbReference type="SMART" id="SM00382">
    <property type="entry name" value="AAA"/>
    <property type="match status" value="1"/>
</dbReference>
<dbReference type="InterPro" id="IPR027417">
    <property type="entry name" value="P-loop_NTPase"/>
</dbReference>
<name>A0A0G0UFX5_9BACT</name>
<comment type="caution">
    <text evidence="5">The sequence shown here is derived from an EMBL/GenBank/DDBJ whole genome shotgun (WGS) entry which is preliminary data.</text>
</comment>
<keyword evidence="1" id="KW-0813">Transport</keyword>
<dbReference type="GO" id="GO:0005886">
    <property type="term" value="C:plasma membrane"/>
    <property type="evidence" value="ECO:0007669"/>
    <property type="project" value="TreeGrafter"/>
</dbReference>
<dbReference type="CDD" id="cd03255">
    <property type="entry name" value="ABC_MJ0796_LolCDE_FtsE"/>
    <property type="match status" value="1"/>
</dbReference>
<keyword evidence="3" id="KW-0067">ATP-binding</keyword>
<dbReference type="FunFam" id="3.40.50.300:FF:000032">
    <property type="entry name" value="Export ABC transporter ATP-binding protein"/>
    <property type="match status" value="1"/>
</dbReference>
<keyword evidence="2" id="KW-0547">Nucleotide-binding</keyword>
<dbReference type="GO" id="GO:0016887">
    <property type="term" value="F:ATP hydrolysis activity"/>
    <property type="evidence" value="ECO:0007669"/>
    <property type="project" value="InterPro"/>
</dbReference>
<gene>
    <name evidence="5" type="ORF">UU35_C0001G0050</name>
</gene>
<dbReference type="InterPro" id="IPR015854">
    <property type="entry name" value="ABC_transpr_LolD-like"/>
</dbReference>
<dbReference type="GO" id="GO:0005524">
    <property type="term" value="F:ATP binding"/>
    <property type="evidence" value="ECO:0007669"/>
    <property type="project" value="UniProtKB-KW"/>
</dbReference>
<dbReference type="AlphaFoldDB" id="A0A0G0UFX5"/>
<dbReference type="SUPFAM" id="SSF52540">
    <property type="entry name" value="P-loop containing nucleoside triphosphate hydrolases"/>
    <property type="match status" value="1"/>
</dbReference>
<feature type="domain" description="ABC transporter" evidence="4">
    <location>
        <begin position="8"/>
        <end position="238"/>
    </location>
</feature>
<dbReference type="GO" id="GO:0098796">
    <property type="term" value="C:membrane protein complex"/>
    <property type="evidence" value="ECO:0007669"/>
    <property type="project" value="UniProtKB-ARBA"/>
</dbReference>
<dbReference type="GO" id="GO:0022857">
    <property type="term" value="F:transmembrane transporter activity"/>
    <property type="evidence" value="ECO:0007669"/>
    <property type="project" value="TreeGrafter"/>
</dbReference>
<dbReference type="InterPro" id="IPR017871">
    <property type="entry name" value="ABC_transporter-like_CS"/>
</dbReference>
<dbReference type="PROSITE" id="PS00211">
    <property type="entry name" value="ABC_TRANSPORTER_1"/>
    <property type="match status" value="1"/>
</dbReference>
<dbReference type="InterPro" id="IPR003593">
    <property type="entry name" value="AAA+_ATPase"/>
</dbReference>
<accession>A0A0G0UFX5</accession>
<dbReference type="Gene3D" id="3.40.50.300">
    <property type="entry name" value="P-loop containing nucleotide triphosphate hydrolases"/>
    <property type="match status" value="1"/>
</dbReference>
<dbReference type="PATRIC" id="fig|1618985.3.peg.50"/>
<organism evidence="5 6">
    <name type="scientific">Candidatus Uhrbacteria bacterium GW2011_GWC2_41_11</name>
    <dbReference type="NCBI Taxonomy" id="1618985"/>
    <lineage>
        <taxon>Bacteria</taxon>
        <taxon>Candidatus Uhriibacteriota</taxon>
    </lineage>
</organism>
<dbReference type="PROSITE" id="PS50893">
    <property type="entry name" value="ABC_TRANSPORTER_2"/>
    <property type="match status" value="1"/>
</dbReference>
<dbReference type="Pfam" id="PF00005">
    <property type="entry name" value="ABC_tran"/>
    <property type="match status" value="1"/>
</dbReference>
<sequence length="241" mass="26604">MSSSIPLIDLRDVKKQYINDGVATTVLHGVSFAIQEGEFVALMGPSGSGKSTLMHILGFLDRLTEGAYFFRGQDVSRLDDNALTAMRRDQVGFVFQAFHLLPKSSVIDNIMLPMMYVGVPRSERRKKAEQALDSVGLSHRTDHLSNQLSGGERQRVAIARALVNNPSLLFADEPTGNLDSKSGSDVLQLLQNLHTSGHTIIMVTHESEAAEHAERIIRIRDGLLVSDARDHARRQGSIYNK</sequence>
<protein>
    <submittedName>
        <fullName evidence="5">ABC transporter related protein</fullName>
    </submittedName>
</protein>
<evidence type="ECO:0000313" key="5">
    <source>
        <dbReference type="EMBL" id="KKR87769.1"/>
    </source>
</evidence>
<dbReference type="InterPro" id="IPR017911">
    <property type="entry name" value="MacB-like_ATP-bd"/>
</dbReference>
<evidence type="ECO:0000256" key="2">
    <source>
        <dbReference type="ARBA" id="ARBA00022741"/>
    </source>
</evidence>
<dbReference type="InterPro" id="IPR003439">
    <property type="entry name" value="ABC_transporter-like_ATP-bd"/>
</dbReference>